<dbReference type="EMBL" id="JAFKDB010000015">
    <property type="protein sequence ID" value="MBN7770126.1"/>
    <property type="molecule type" value="Genomic_DNA"/>
</dbReference>
<evidence type="ECO:0000313" key="2">
    <source>
        <dbReference type="Proteomes" id="UP000664344"/>
    </source>
</evidence>
<gene>
    <name evidence="1" type="ORF">JYP53_09480</name>
</gene>
<reference evidence="1 2" key="1">
    <citation type="submission" date="2021-02" db="EMBL/GenBank/DDBJ databases">
        <title>PHA producing bacteria isolated from coastal sediment in Guangdong, Shenzhen.</title>
        <authorList>
            <person name="Zheng W."/>
            <person name="Yu S."/>
            <person name="Huang Y."/>
        </authorList>
    </citation>
    <scope>NUCLEOTIDE SEQUENCE [LARGE SCALE GENOMIC DNA]</scope>
    <source>
        <strain evidence="1 2">TN21-5</strain>
    </source>
</reference>
<evidence type="ECO:0008006" key="3">
    <source>
        <dbReference type="Google" id="ProtNLM"/>
    </source>
</evidence>
<dbReference type="Proteomes" id="UP000664344">
    <property type="component" value="Unassembled WGS sequence"/>
</dbReference>
<name>A0ABS3BEV2_9GAMM</name>
<evidence type="ECO:0000313" key="1">
    <source>
        <dbReference type="EMBL" id="MBN7770126.1"/>
    </source>
</evidence>
<comment type="caution">
    <text evidence="1">The sequence shown here is derived from an EMBL/GenBank/DDBJ whole genome shotgun (WGS) entry which is preliminary data.</text>
</comment>
<sequence length="230" mass="26447">MSLKIGLVATRTLQMLLLGSLLLGGAPTWASTFSINRLQARLNDDHTYSLTQSSFLRWSNKTFLLQTLNSDRDPREDSHATRFELFVGRPVGNGELGWVTRAQKWNGEQGVYSAGLQLNFNEIEGLDDGMGSLGLRSFVQFFIRSDVQHLGRYDLLHYYDLNIPPWNINLRGNNIFYFGEHHLIAQLWFDAIYPLADEVDIYYRWNHLNRTNRLLGIRGSTSSIGIRFNF</sequence>
<proteinExistence type="predicted"/>
<accession>A0ABS3BEV2</accession>
<dbReference type="RefSeq" id="WP_206557434.1">
    <property type="nucleotide sequence ID" value="NZ_JAFKDB010000015.1"/>
</dbReference>
<organism evidence="1 2">
    <name type="scientific">Marinobacter daepoensis</name>
    <dbReference type="NCBI Taxonomy" id="262077"/>
    <lineage>
        <taxon>Bacteria</taxon>
        <taxon>Pseudomonadati</taxon>
        <taxon>Pseudomonadota</taxon>
        <taxon>Gammaproteobacteria</taxon>
        <taxon>Pseudomonadales</taxon>
        <taxon>Marinobacteraceae</taxon>
        <taxon>Marinobacter</taxon>
    </lineage>
</organism>
<protein>
    <recommendedName>
        <fullName evidence="3">Copper resistance protein B</fullName>
    </recommendedName>
</protein>
<keyword evidence="2" id="KW-1185">Reference proteome</keyword>